<dbReference type="AlphaFoldDB" id="A0A9Q3DD76"/>
<keyword evidence="3" id="KW-1185">Reference proteome</keyword>
<accession>A0A9Q3DD76</accession>
<dbReference type="Proteomes" id="UP000765509">
    <property type="component" value="Unassembled WGS sequence"/>
</dbReference>
<name>A0A9Q3DD76_9BASI</name>
<protein>
    <recommendedName>
        <fullName evidence="1">Retroviral polymerase SH3-like domain-containing protein</fullName>
    </recommendedName>
</protein>
<evidence type="ECO:0000313" key="2">
    <source>
        <dbReference type="EMBL" id="MBW0497957.1"/>
    </source>
</evidence>
<sequence length="145" mass="15712">MFTILQVTPPLSIFTGDISSSMPTDGIGIVVFCCQAIVAIPKAHQNWKLSPASAEGILLGYENNNTSHCVPRMSNSKVIISQHVIFDEVIFPSLDSKLSNLVLIIPEDGPAAAVVVDEPHPADMELVDEVQPMEPELNDTSRMVD</sequence>
<dbReference type="InterPro" id="IPR057670">
    <property type="entry name" value="SH3_retrovirus"/>
</dbReference>
<evidence type="ECO:0000259" key="1">
    <source>
        <dbReference type="Pfam" id="PF25597"/>
    </source>
</evidence>
<dbReference type="OrthoDB" id="413361at2759"/>
<gene>
    <name evidence="2" type="ORF">O181_037672</name>
</gene>
<proteinExistence type="predicted"/>
<comment type="caution">
    <text evidence="2">The sequence shown here is derived from an EMBL/GenBank/DDBJ whole genome shotgun (WGS) entry which is preliminary data.</text>
</comment>
<dbReference type="EMBL" id="AVOT02014486">
    <property type="protein sequence ID" value="MBW0497957.1"/>
    <property type="molecule type" value="Genomic_DNA"/>
</dbReference>
<evidence type="ECO:0000313" key="3">
    <source>
        <dbReference type="Proteomes" id="UP000765509"/>
    </source>
</evidence>
<reference evidence="2" key="1">
    <citation type="submission" date="2021-03" db="EMBL/GenBank/DDBJ databases">
        <title>Draft genome sequence of rust myrtle Austropuccinia psidii MF-1, a brazilian biotype.</title>
        <authorList>
            <person name="Quecine M.C."/>
            <person name="Pachon D.M.R."/>
            <person name="Bonatelli M.L."/>
            <person name="Correr F.H."/>
            <person name="Franceschini L.M."/>
            <person name="Leite T.F."/>
            <person name="Margarido G.R.A."/>
            <person name="Almeida C.A."/>
            <person name="Ferrarezi J.A."/>
            <person name="Labate C.A."/>
        </authorList>
    </citation>
    <scope>NUCLEOTIDE SEQUENCE</scope>
    <source>
        <strain evidence="2">MF-1</strain>
    </source>
</reference>
<feature type="domain" description="Retroviral polymerase SH3-like" evidence="1">
    <location>
        <begin position="34"/>
        <end position="95"/>
    </location>
</feature>
<dbReference type="Pfam" id="PF25597">
    <property type="entry name" value="SH3_retrovirus"/>
    <property type="match status" value="1"/>
</dbReference>
<organism evidence="2 3">
    <name type="scientific">Austropuccinia psidii MF-1</name>
    <dbReference type="NCBI Taxonomy" id="1389203"/>
    <lineage>
        <taxon>Eukaryota</taxon>
        <taxon>Fungi</taxon>
        <taxon>Dikarya</taxon>
        <taxon>Basidiomycota</taxon>
        <taxon>Pucciniomycotina</taxon>
        <taxon>Pucciniomycetes</taxon>
        <taxon>Pucciniales</taxon>
        <taxon>Sphaerophragmiaceae</taxon>
        <taxon>Austropuccinia</taxon>
    </lineage>
</organism>